<dbReference type="GO" id="GO:0004984">
    <property type="term" value="F:olfactory receptor activity"/>
    <property type="evidence" value="ECO:0007669"/>
    <property type="project" value="InterPro"/>
</dbReference>
<dbReference type="InterPro" id="IPR000276">
    <property type="entry name" value="GPCR_Rhodpsn"/>
</dbReference>
<feature type="transmembrane region" description="Helical" evidence="13">
    <location>
        <begin position="143"/>
        <end position="164"/>
    </location>
</feature>
<keyword evidence="11" id="KW-0325">Glycoprotein</keyword>
<feature type="transmembrane region" description="Helical" evidence="13">
    <location>
        <begin position="60"/>
        <end position="80"/>
    </location>
</feature>
<keyword evidence="7" id="KW-0297">G-protein coupled receptor</keyword>
<evidence type="ECO:0000256" key="13">
    <source>
        <dbReference type="SAM" id="Phobius"/>
    </source>
</evidence>
<dbReference type="EMBL" id="MU551550">
    <property type="protein sequence ID" value="KAI5625642.1"/>
    <property type="molecule type" value="Genomic_DNA"/>
</dbReference>
<evidence type="ECO:0000256" key="2">
    <source>
        <dbReference type="ARBA" id="ARBA00022475"/>
    </source>
</evidence>
<dbReference type="PRINTS" id="PR00245">
    <property type="entry name" value="OLFACTORYR"/>
</dbReference>
<evidence type="ECO:0000256" key="8">
    <source>
        <dbReference type="ARBA" id="ARBA00023136"/>
    </source>
</evidence>
<feature type="transmembrane region" description="Helical" evidence="13">
    <location>
        <begin position="28"/>
        <end position="53"/>
    </location>
</feature>
<keyword evidence="9" id="KW-1015">Disulfide bond</keyword>
<evidence type="ECO:0000256" key="4">
    <source>
        <dbReference type="ARBA" id="ARBA00022692"/>
    </source>
</evidence>
<accession>A0AAD5B1P9</accession>
<dbReference type="GO" id="GO:0004930">
    <property type="term" value="F:G protein-coupled receptor activity"/>
    <property type="evidence" value="ECO:0007669"/>
    <property type="project" value="UniProtKB-KW"/>
</dbReference>
<evidence type="ECO:0000256" key="3">
    <source>
        <dbReference type="ARBA" id="ARBA00022606"/>
    </source>
</evidence>
<dbReference type="AlphaFoldDB" id="A0AAD5B1P9"/>
<feature type="transmembrane region" description="Helical" evidence="13">
    <location>
        <begin position="243"/>
        <end position="262"/>
    </location>
</feature>
<keyword evidence="2" id="KW-1003">Cell membrane</keyword>
<dbReference type="FunFam" id="1.20.1070.10:FF:000024">
    <property type="entry name" value="Olfactory receptor"/>
    <property type="match status" value="1"/>
</dbReference>
<dbReference type="InterPro" id="IPR052921">
    <property type="entry name" value="GPCR1_Superfamily_Member"/>
</dbReference>
<feature type="transmembrane region" description="Helical" evidence="13">
    <location>
        <begin position="100"/>
        <end position="122"/>
    </location>
</feature>
<dbReference type="GO" id="GO:0005549">
    <property type="term" value="F:odorant binding"/>
    <property type="evidence" value="ECO:0007669"/>
    <property type="project" value="TreeGrafter"/>
</dbReference>
<evidence type="ECO:0000256" key="11">
    <source>
        <dbReference type="ARBA" id="ARBA00023180"/>
    </source>
</evidence>
<dbReference type="InterPro" id="IPR000725">
    <property type="entry name" value="Olfact_rcpt"/>
</dbReference>
<feature type="transmembrane region" description="Helical" evidence="13">
    <location>
        <begin position="198"/>
        <end position="222"/>
    </location>
</feature>
<keyword evidence="6 13" id="KW-1133">Transmembrane helix</keyword>
<evidence type="ECO:0000259" key="14">
    <source>
        <dbReference type="PROSITE" id="PS50262"/>
    </source>
</evidence>
<keyword evidence="16" id="KW-1185">Reference proteome</keyword>
<dbReference type="PANTHER" id="PTHR26451:SF871">
    <property type="entry name" value="ODORANT RECEPTOR-RELATED"/>
    <property type="match status" value="1"/>
</dbReference>
<comment type="subcellular location">
    <subcellularLocation>
        <location evidence="1">Cell membrane</location>
        <topology evidence="1">Multi-pass membrane protein</topology>
    </subcellularLocation>
</comment>
<dbReference type="Proteomes" id="UP001205998">
    <property type="component" value="Unassembled WGS sequence"/>
</dbReference>
<keyword evidence="8 13" id="KW-0472">Membrane</keyword>
<keyword evidence="10 15" id="KW-0675">Receptor</keyword>
<dbReference type="PANTHER" id="PTHR26451">
    <property type="entry name" value="G_PROTEIN_RECEP_F1_2 DOMAIN-CONTAINING PROTEIN"/>
    <property type="match status" value="1"/>
</dbReference>
<name>A0AAD5B1P9_SILAS</name>
<proteinExistence type="predicted"/>
<evidence type="ECO:0000256" key="9">
    <source>
        <dbReference type="ARBA" id="ARBA00023157"/>
    </source>
</evidence>
<reference evidence="15" key="1">
    <citation type="submission" date="2018-07" db="EMBL/GenBank/DDBJ databases">
        <title>Comparative genomics of catfishes provides insights into carnivory and benthic adaptation.</title>
        <authorList>
            <person name="Zhang Y."/>
            <person name="Wang D."/>
            <person name="Peng Z."/>
            <person name="Zheng S."/>
            <person name="Shao F."/>
            <person name="Tao W."/>
        </authorList>
    </citation>
    <scope>NUCLEOTIDE SEQUENCE</scope>
    <source>
        <strain evidence="15">Chongqing</strain>
    </source>
</reference>
<keyword evidence="12" id="KW-0807">Transducer</keyword>
<evidence type="ECO:0000313" key="15">
    <source>
        <dbReference type="EMBL" id="KAI5625642.1"/>
    </source>
</evidence>
<evidence type="ECO:0000256" key="7">
    <source>
        <dbReference type="ARBA" id="ARBA00023040"/>
    </source>
</evidence>
<gene>
    <name evidence="15" type="ORF">C0J50_14856</name>
</gene>
<evidence type="ECO:0000256" key="10">
    <source>
        <dbReference type="ARBA" id="ARBA00023170"/>
    </source>
</evidence>
<protein>
    <submittedName>
        <fullName evidence="15">Odorant receptor, family E, subfamily 126, member 3</fullName>
    </submittedName>
</protein>
<evidence type="ECO:0000256" key="12">
    <source>
        <dbReference type="ARBA" id="ARBA00023224"/>
    </source>
</evidence>
<organism evidence="15 16">
    <name type="scientific">Silurus asotus</name>
    <name type="common">Amur catfish</name>
    <name type="synonym">Parasilurus asotus</name>
    <dbReference type="NCBI Taxonomy" id="30991"/>
    <lineage>
        <taxon>Eukaryota</taxon>
        <taxon>Metazoa</taxon>
        <taxon>Chordata</taxon>
        <taxon>Craniata</taxon>
        <taxon>Vertebrata</taxon>
        <taxon>Euteleostomi</taxon>
        <taxon>Actinopterygii</taxon>
        <taxon>Neopterygii</taxon>
        <taxon>Teleostei</taxon>
        <taxon>Ostariophysi</taxon>
        <taxon>Siluriformes</taxon>
        <taxon>Siluridae</taxon>
        <taxon>Silurus</taxon>
    </lineage>
</organism>
<keyword evidence="3" id="KW-0716">Sensory transduction</keyword>
<dbReference type="SUPFAM" id="SSF81321">
    <property type="entry name" value="Family A G protein-coupled receptor-like"/>
    <property type="match status" value="1"/>
</dbReference>
<keyword evidence="4 13" id="KW-0812">Transmembrane</keyword>
<comment type="caution">
    <text evidence="15">The sequence shown here is derived from an EMBL/GenBank/DDBJ whole genome shotgun (WGS) entry which is preliminary data.</text>
</comment>
<evidence type="ECO:0000256" key="1">
    <source>
        <dbReference type="ARBA" id="ARBA00004651"/>
    </source>
</evidence>
<evidence type="ECO:0000256" key="5">
    <source>
        <dbReference type="ARBA" id="ARBA00022725"/>
    </source>
</evidence>
<sequence length="309" mass="35472">MTKVTENSSVEYMFVIHGLNDTRTNKHIYFAFGLIVYSMTLFINLSITITIILDKTLHEPMYIFICNMFFNGILGASAFYPKILADLLAEYHVISYVGCLSQAYIIYSYVFCEYTCLTVMSYDRYISICKPLEYHSIMTLQKCFKLLILSWLGSILESTVGMMLTAQLRLCGNVIDKLYCSNWEVVKLSCTDVTVNNVYGYILMVIHVSQAVFIIVSYISIIRASLRSKTQWAKFMQTCLPHLIALTNFTIAVIFDFMYARYGKSQGLQALRNMLGIEFLVVPPLLNPIIYGFKLTQIRKGLVKTFLHR</sequence>
<evidence type="ECO:0000313" key="16">
    <source>
        <dbReference type="Proteomes" id="UP001205998"/>
    </source>
</evidence>
<feature type="non-terminal residue" evidence="15">
    <location>
        <position position="309"/>
    </location>
</feature>
<dbReference type="PROSITE" id="PS00237">
    <property type="entry name" value="G_PROTEIN_RECEP_F1_1"/>
    <property type="match status" value="1"/>
</dbReference>
<dbReference type="PROSITE" id="PS50262">
    <property type="entry name" value="G_PROTEIN_RECEP_F1_2"/>
    <property type="match status" value="1"/>
</dbReference>
<dbReference type="InterPro" id="IPR017452">
    <property type="entry name" value="GPCR_Rhodpsn_7TM"/>
</dbReference>
<evidence type="ECO:0000256" key="6">
    <source>
        <dbReference type="ARBA" id="ARBA00022989"/>
    </source>
</evidence>
<keyword evidence="5" id="KW-0552">Olfaction</keyword>
<dbReference type="GO" id="GO:0005886">
    <property type="term" value="C:plasma membrane"/>
    <property type="evidence" value="ECO:0007669"/>
    <property type="project" value="UniProtKB-SubCell"/>
</dbReference>
<dbReference type="Gene3D" id="1.20.1070.10">
    <property type="entry name" value="Rhodopsin 7-helix transmembrane proteins"/>
    <property type="match status" value="1"/>
</dbReference>
<dbReference type="Pfam" id="PF13853">
    <property type="entry name" value="7tm_4"/>
    <property type="match status" value="1"/>
</dbReference>
<feature type="transmembrane region" description="Helical" evidence="13">
    <location>
        <begin position="274"/>
        <end position="293"/>
    </location>
</feature>
<feature type="domain" description="G-protein coupled receptors family 1 profile" evidence="14">
    <location>
        <begin position="43"/>
        <end position="291"/>
    </location>
</feature>